<dbReference type="Proteomes" id="UP000886101">
    <property type="component" value="Unassembled WGS sequence"/>
</dbReference>
<evidence type="ECO:0000313" key="1">
    <source>
        <dbReference type="EMBL" id="HHI97539.1"/>
    </source>
</evidence>
<sequence length="92" mass="10640">MALLLVLFLLGGLVFNFWLKLESQATVSTVAAQELNARKIILLMRYHGAQVARYRDGRWYFLSRHGRWLPLETKEACRHLASRLAQQNVPCL</sequence>
<dbReference type="EMBL" id="DROK01000194">
    <property type="protein sequence ID" value="HHI97539.1"/>
    <property type="molecule type" value="Genomic_DNA"/>
</dbReference>
<reference evidence="1" key="1">
    <citation type="journal article" date="2020" name="mSystems">
        <title>Genome- and Community-Level Interaction Insights into Carbon Utilization and Element Cycling Functions of Hydrothermarchaeota in Hydrothermal Sediment.</title>
        <authorList>
            <person name="Zhou Z."/>
            <person name="Liu Y."/>
            <person name="Xu W."/>
            <person name="Pan J."/>
            <person name="Luo Z.H."/>
            <person name="Li M."/>
        </authorList>
    </citation>
    <scope>NUCLEOTIDE SEQUENCE [LARGE SCALE GENOMIC DNA]</scope>
    <source>
        <strain evidence="1">HyVt-533</strain>
    </source>
</reference>
<name>A0A7V5P0B8_9BACT</name>
<comment type="caution">
    <text evidence="1">The sequence shown here is derived from an EMBL/GenBank/DDBJ whole genome shotgun (WGS) entry which is preliminary data.</text>
</comment>
<accession>A0A7V5P0B8</accession>
<dbReference type="AlphaFoldDB" id="A0A7V5P0B8"/>
<proteinExistence type="predicted"/>
<gene>
    <name evidence="1" type="ORF">ENJ96_06775</name>
</gene>
<protein>
    <submittedName>
        <fullName evidence="1">Uncharacterized protein</fullName>
    </submittedName>
</protein>
<organism evidence="1">
    <name type="scientific">Thermodesulfatator atlanticus</name>
    <dbReference type="NCBI Taxonomy" id="501497"/>
    <lineage>
        <taxon>Bacteria</taxon>
        <taxon>Pseudomonadati</taxon>
        <taxon>Thermodesulfobacteriota</taxon>
        <taxon>Thermodesulfobacteria</taxon>
        <taxon>Thermodesulfobacteriales</taxon>
        <taxon>Thermodesulfatatoraceae</taxon>
        <taxon>Thermodesulfatator</taxon>
    </lineage>
</organism>